<feature type="transmembrane region" description="Helical" evidence="10">
    <location>
        <begin position="394"/>
        <end position="412"/>
    </location>
</feature>
<dbReference type="PRINTS" id="PR00344">
    <property type="entry name" value="BCTRLSENSOR"/>
</dbReference>
<dbReference type="Gene3D" id="3.40.50.2300">
    <property type="match status" value="1"/>
</dbReference>
<dbReference type="CDD" id="cd00082">
    <property type="entry name" value="HisKA"/>
    <property type="match status" value="1"/>
</dbReference>
<dbReference type="SMART" id="SM00387">
    <property type="entry name" value="HATPase_c"/>
    <property type="match status" value="1"/>
</dbReference>
<protein>
    <recommendedName>
        <fullName evidence="8">Virulence sensor protein BvgS</fullName>
        <ecNumber evidence="2">2.7.13.3</ecNumber>
    </recommendedName>
</protein>
<keyword evidence="10" id="KW-0472">Membrane</keyword>
<dbReference type="SUPFAM" id="SSF52172">
    <property type="entry name" value="CheY-like"/>
    <property type="match status" value="1"/>
</dbReference>
<keyword evidence="14" id="KW-1185">Reference proteome</keyword>
<dbReference type="CDD" id="cd17546">
    <property type="entry name" value="REC_hyHK_CKI1_RcsC-like"/>
    <property type="match status" value="1"/>
</dbReference>
<evidence type="ECO:0000259" key="12">
    <source>
        <dbReference type="PROSITE" id="PS50110"/>
    </source>
</evidence>
<evidence type="ECO:0000256" key="3">
    <source>
        <dbReference type="ARBA" id="ARBA00022553"/>
    </source>
</evidence>
<dbReference type="InterPro" id="IPR001789">
    <property type="entry name" value="Sig_transdc_resp-reg_receiver"/>
</dbReference>
<evidence type="ECO:0000256" key="4">
    <source>
        <dbReference type="ARBA" id="ARBA00022679"/>
    </source>
</evidence>
<name>A0A840BMW9_9RHOO</name>
<dbReference type="Proteomes" id="UP000561045">
    <property type="component" value="Unassembled WGS sequence"/>
</dbReference>
<feature type="transmembrane region" description="Helical" evidence="10">
    <location>
        <begin position="50"/>
        <end position="74"/>
    </location>
</feature>
<feature type="modified residue" description="4-aspartylphosphate" evidence="9">
    <location>
        <position position="972"/>
    </location>
</feature>
<keyword evidence="4" id="KW-0808">Transferase</keyword>
<dbReference type="FunFam" id="3.30.565.10:FF:000010">
    <property type="entry name" value="Sensor histidine kinase RcsC"/>
    <property type="match status" value="1"/>
</dbReference>
<dbReference type="SUPFAM" id="SSF47384">
    <property type="entry name" value="Homodimeric domain of signal transducing histidine kinase"/>
    <property type="match status" value="1"/>
</dbReference>
<evidence type="ECO:0000256" key="1">
    <source>
        <dbReference type="ARBA" id="ARBA00000085"/>
    </source>
</evidence>
<evidence type="ECO:0000259" key="11">
    <source>
        <dbReference type="PROSITE" id="PS50109"/>
    </source>
</evidence>
<dbReference type="InterPro" id="IPR036097">
    <property type="entry name" value="HisK_dim/P_sf"/>
</dbReference>
<evidence type="ECO:0000313" key="13">
    <source>
        <dbReference type="EMBL" id="MBB4012859.1"/>
    </source>
</evidence>
<dbReference type="Pfam" id="PF00072">
    <property type="entry name" value="Response_reg"/>
    <property type="match status" value="1"/>
</dbReference>
<dbReference type="Pfam" id="PF00512">
    <property type="entry name" value="HisKA"/>
    <property type="match status" value="1"/>
</dbReference>
<dbReference type="SMART" id="SM00388">
    <property type="entry name" value="HisKA"/>
    <property type="match status" value="1"/>
</dbReference>
<dbReference type="InterPro" id="IPR011006">
    <property type="entry name" value="CheY-like_superfamily"/>
</dbReference>
<dbReference type="Gene3D" id="1.10.4160.10">
    <property type="entry name" value="Hydantoin permease"/>
    <property type="match status" value="1"/>
</dbReference>
<dbReference type="PANTHER" id="PTHR43047">
    <property type="entry name" value="TWO-COMPONENT HISTIDINE PROTEIN KINASE"/>
    <property type="match status" value="1"/>
</dbReference>
<keyword evidence="10" id="KW-0812">Transmembrane</keyword>
<dbReference type="PANTHER" id="PTHR43047:SF64">
    <property type="entry name" value="HISTIDINE KINASE CONTAINING CHEY-HOMOLOGOUS RECEIVER DOMAIN AND PAS DOMAIN-RELATED"/>
    <property type="match status" value="1"/>
</dbReference>
<reference evidence="13 14" key="1">
    <citation type="submission" date="2020-08" db="EMBL/GenBank/DDBJ databases">
        <title>Genomic Encyclopedia of Type Strains, Phase IV (KMG-IV): sequencing the most valuable type-strain genomes for metagenomic binning, comparative biology and taxonomic classification.</title>
        <authorList>
            <person name="Goeker M."/>
        </authorList>
    </citation>
    <scope>NUCLEOTIDE SEQUENCE [LARGE SCALE GENOMIC DNA]</scope>
    <source>
        <strain evidence="13 14">DSM 106739</strain>
    </source>
</reference>
<evidence type="ECO:0000256" key="5">
    <source>
        <dbReference type="ARBA" id="ARBA00022777"/>
    </source>
</evidence>
<evidence type="ECO:0000256" key="2">
    <source>
        <dbReference type="ARBA" id="ARBA00012438"/>
    </source>
</evidence>
<evidence type="ECO:0000313" key="14">
    <source>
        <dbReference type="Proteomes" id="UP000561045"/>
    </source>
</evidence>
<feature type="transmembrane region" description="Helical" evidence="10">
    <location>
        <begin position="80"/>
        <end position="99"/>
    </location>
</feature>
<keyword evidence="10" id="KW-1133">Transmembrane helix</keyword>
<accession>A0A840BMW9</accession>
<evidence type="ECO:0000256" key="8">
    <source>
        <dbReference type="ARBA" id="ARBA00070152"/>
    </source>
</evidence>
<dbReference type="RefSeq" id="WP_207064241.1">
    <property type="nucleotide sequence ID" value="NZ_BAABLE010000011.1"/>
</dbReference>
<evidence type="ECO:0000256" key="6">
    <source>
        <dbReference type="ARBA" id="ARBA00023012"/>
    </source>
</evidence>
<feature type="transmembrane region" description="Helical" evidence="10">
    <location>
        <begin position="612"/>
        <end position="633"/>
    </location>
</feature>
<feature type="domain" description="Response regulatory" evidence="12">
    <location>
        <begin position="923"/>
        <end position="1038"/>
    </location>
</feature>
<comment type="function">
    <text evidence="7">Member of the two-component regulatory system BvgS/BvgA. Phosphorylates BvgA via a four-step phosphorelay in response to environmental signals.</text>
</comment>
<feature type="transmembrane region" description="Helical" evidence="10">
    <location>
        <begin position="157"/>
        <end position="176"/>
    </location>
</feature>
<sequence>MDQEVAKAQPVQRIMKVRRDYNRWVSDETLEDYALRFTPRSFRKWSEFRVANTAFGAVSFLALEAIGAAITLSYGFTNAMWAIAVVSLVIFLTGLPIAYRAARHGLDMDLLARGAGFGYLGSTITSLIYASFTFIFFAIEAAIMAQAFELWFGMPRGVGYLLSALIVVPLVTHGVTLISRLQIWTQPVWLLLLVLPFIAVAIKNPEAFVAFSSLNGSSAGSDEFSWAAFGAAATVAASLIAQIGEQVDFLRFMPEPTPGRKLRWWLAVIVAGPGWILMGAAKMVGGAFLAFLVLQHEMPLSRALEPMQMYLIGFREVVGDHGGAIFLAGVFVIVSQLKINITNAYAGSLAWSNFFARLTHSHPGRVVWLAFNVLIAVLLMVMGVFEAIEQVLGLYAHLAVAWVGAVVADLVISKPLGLSPRTIEFRRAYLYDINPSGFGAMVIASVLSVAVYVGLFGEGLRPASTGIALLVSLLAAPLISLLTRQRYTIARTPVDFGPRHRVMRCAICRNKFESDDMAHCPAYGGSICSLCCTLDARCGDRCKTGARVHEQLADLLAGWLPHRVSLPMARRVGQFALVLGGMVCVFGAMLWLLYAQELLHPGGPVSADLAPLFWKVFAGIFLLTAVAAWWLVLANESRVVAQEESDRQNQLLQREIDAHRQTDAALQKAKEVAESGNLAKSRFVTGMSHEMRAPLNSILGYSQVLLRQQALAGGLRDAVSTIHRSGEHLASLVDGLLDLSRIEAGKLRLEQEGLYLEEFFTEIVKMFRPLAESSGLSFHYEARGHLPQRVHADPKRLRQILINLLGNAVKFTEHGQVCLRVRYRREIAHIEVIDTGVGIDAAEHERIFQPFERGAGRVGAEGTGLGLTITRLLVELMGGDIQLYSRRGEGSRFVVRLYLPTLPSVEVSALAAPVSGYLGRRQQVLIVDDEAAHRGVLRAMLQPLGFLIEEVDSGAACLAVLAERTPDLLLLDISLRDTTGWVICRQLREAGHSTLAIVMVSANAHDNTEQARAQSGCNGFVTKPVAEADLLEQVRSALGIEWLHAAPAAAPRIVPPGPDVLRELLALAAGGYPRALRARLEELGDDSPDLAPWAARSLALIGTDDAALTATLSQTLQDHAFS</sequence>
<feature type="transmembrane region" description="Helical" evidence="10">
    <location>
        <begin position="433"/>
        <end position="457"/>
    </location>
</feature>
<dbReference type="PROSITE" id="PS50109">
    <property type="entry name" value="HIS_KIN"/>
    <property type="match status" value="1"/>
</dbReference>
<comment type="caution">
    <text evidence="13">The sequence shown here is derived from an EMBL/GenBank/DDBJ whole genome shotgun (WGS) entry which is preliminary data.</text>
</comment>
<gene>
    <name evidence="13" type="ORF">GGR36_002167</name>
</gene>
<feature type="transmembrane region" description="Helical" evidence="10">
    <location>
        <begin position="572"/>
        <end position="592"/>
    </location>
</feature>
<proteinExistence type="predicted"/>
<comment type="catalytic activity">
    <reaction evidence="1">
        <text>ATP + protein L-histidine = ADP + protein N-phospho-L-histidine.</text>
        <dbReference type="EC" id="2.7.13.3"/>
    </reaction>
</comment>
<evidence type="ECO:0000256" key="7">
    <source>
        <dbReference type="ARBA" id="ARBA00058004"/>
    </source>
</evidence>
<feature type="transmembrane region" description="Helical" evidence="10">
    <location>
        <begin position="224"/>
        <end position="243"/>
    </location>
</feature>
<dbReference type="SMART" id="SM00448">
    <property type="entry name" value="REC"/>
    <property type="match status" value="1"/>
</dbReference>
<dbReference type="InterPro" id="IPR003594">
    <property type="entry name" value="HATPase_dom"/>
</dbReference>
<dbReference type="SUPFAM" id="SSF55874">
    <property type="entry name" value="ATPase domain of HSP90 chaperone/DNA topoisomerase II/histidine kinase"/>
    <property type="match status" value="1"/>
</dbReference>
<dbReference type="GO" id="GO:0000155">
    <property type="term" value="F:phosphorelay sensor kinase activity"/>
    <property type="evidence" value="ECO:0007669"/>
    <property type="project" value="InterPro"/>
</dbReference>
<feature type="transmembrane region" description="Helical" evidence="10">
    <location>
        <begin position="188"/>
        <end position="204"/>
    </location>
</feature>
<dbReference type="InterPro" id="IPR005467">
    <property type="entry name" value="His_kinase_dom"/>
</dbReference>
<organism evidence="13 14">
    <name type="scientific">Niveibacterium umoris</name>
    <dbReference type="NCBI Taxonomy" id="1193620"/>
    <lineage>
        <taxon>Bacteria</taxon>
        <taxon>Pseudomonadati</taxon>
        <taxon>Pseudomonadota</taxon>
        <taxon>Betaproteobacteria</taxon>
        <taxon>Rhodocyclales</taxon>
        <taxon>Rhodocyclaceae</taxon>
        <taxon>Niveibacterium</taxon>
    </lineage>
</organism>
<feature type="transmembrane region" description="Helical" evidence="10">
    <location>
        <begin position="264"/>
        <end position="294"/>
    </location>
</feature>
<keyword evidence="3 9" id="KW-0597">Phosphoprotein</keyword>
<feature type="transmembrane region" description="Helical" evidence="10">
    <location>
        <begin position="119"/>
        <end position="145"/>
    </location>
</feature>
<evidence type="ECO:0000256" key="10">
    <source>
        <dbReference type="SAM" id="Phobius"/>
    </source>
</evidence>
<dbReference type="PROSITE" id="PS50110">
    <property type="entry name" value="RESPONSE_REGULATORY"/>
    <property type="match status" value="1"/>
</dbReference>
<dbReference type="InterPro" id="IPR003661">
    <property type="entry name" value="HisK_dim/P_dom"/>
</dbReference>
<dbReference type="Pfam" id="PF02518">
    <property type="entry name" value="HATPase_c"/>
    <property type="match status" value="1"/>
</dbReference>
<dbReference type="Gene3D" id="1.10.287.130">
    <property type="match status" value="1"/>
</dbReference>
<keyword evidence="5" id="KW-0418">Kinase</keyword>
<dbReference type="EMBL" id="JACIET010000001">
    <property type="protein sequence ID" value="MBB4012859.1"/>
    <property type="molecule type" value="Genomic_DNA"/>
</dbReference>
<feature type="domain" description="Histidine kinase" evidence="11">
    <location>
        <begin position="686"/>
        <end position="901"/>
    </location>
</feature>
<feature type="transmembrane region" description="Helical" evidence="10">
    <location>
        <begin position="366"/>
        <end position="388"/>
    </location>
</feature>
<dbReference type="AlphaFoldDB" id="A0A840BMW9"/>
<dbReference type="Gene3D" id="3.30.565.10">
    <property type="entry name" value="Histidine kinase-like ATPase, C-terminal domain"/>
    <property type="match status" value="1"/>
</dbReference>
<dbReference type="InterPro" id="IPR036890">
    <property type="entry name" value="HATPase_C_sf"/>
</dbReference>
<evidence type="ECO:0000256" key="9">
    <source>
        <dbReference type="PROSITE-ProRule" id="PRU00169"/>
    </source>
</evidence>
<dbReference type="EC" id="2.7.13.3" evidence="2"/>
<dbReference type="InterPro" id="IPR004358">
    <property type="entry name" value="Sig_transdc_His_kin-like_C"/>
</dbReference>
<keyword evidence="6" id="KW-0902">Two-component regulatory system</keyword>
<dbReference type="CDD" id="cd16922">
    <property type="entry name" value="HATPase_EvgS-ArcB-TorS-like"/>
    <property type="match status" value="1"/>
</dbReference>
<feature type="transmembrane region" description="Helical" evidence="10">
    <location>
        <begin position="463"/>
        <end position="482"/>
    </location>
</feature>